<dbReference type="AlphaFoldDB" id="A0A5A7P3J6"/>
<feature type="region of interest" description="Disordered" evidence="1">
    <location>
        <begin position="227"/>
        <end position="320"/>
    </location>
</feature>
<proteinExistence type="predicted"/>
<keyword evidence="3" id="KW-1185">Reference proteome</keyword>
<name>A0A5A7P3J6_STRAF</name>
<gene>
    <name evidence="2" type="ORF">STAS_02979</name>
</gene>
<protein>
    <submittedName>
        <fullName evidence="2">Acp42</fullName>
    </submittedName>
</protein>
<reference evidence="3" key="1">
    <citation type="journal article" date="2019" name="Curr. Biol.">
        <title>Genome Sequence of Striga asiatica Provides Insight into the Evolution of Plant Parasitism.</title>
        <authorList>
            <person name="Yoshida S."/>
            <person name="Kim S."/>
            <person name="Wafula E.K."/>
            <person name="Tanskanen J."/>
            <person name="Kim Y.M."/>
            <person name="Honaas L."/>
            <person name="Yang Z."/>
            <person name="Spallek T."/>
            <person name="Conn C.E."/>
            <person name="Ichihashi Y."/>
            <person name="Cheong K."/>
            <person name="Cui S."/>
            <person name="Der J.P."/>
            <person name="Gundlach H."/>
            <person name="Jiao Y."/>
            <person name="Hori C."/>
            <person name="Ishida J.K."/>
            <person name="Kasahara H."/>
            <person name="Kiba T."/>
            <person name="Kim M.S."/>
            <person name="Koo N."/>
            <person name="Laohavisit A."/>
            <person name="Lee Y.H."/>
            <person name="Lumba S."/>
            <person name="McCourt P."/>
            <person name="Mortimer J.C."/>
            <person name="Mutuku J.M."/>
            <person name="Nomura T."/>
            <person name="Sasaki-Sekimoto Y."/>
            <person name="Seto Y."/>
            <person name="Wang Y."/>
            <person name="Wakatake T."/>
            <person name="Sakakibara H."/>
            <person name="Demura T."/>
            <person name="Yamaguchi S."/>
            <person name="Yoneyama K."/>
            <person name="Manabe R.I."/>
            <person name="Nelson D.C."/>
            <person name="Schulman A.H."/>
            <person name="Timko M.P."/>
            <person name="dePamphilis C.W."/>
            <person name="Choi D."/>
            <person name="Shirasu K."/>
        </authorList>
    </citation>
    <scope>NUCLEOTIDE SEQUENCE [LARGE SCALE GENOMIC DNA]</scope>
    <source>
        <strain evidence="3">cv. UVA1</strain>
    </source>
</reference>
<dbReference type="Proteomes" id="UP000325081">
    <property type="component" value="Unassembled WGS sequence"/>
</dbReference>
<comment type="caution">
    <text evidence="2">The sequence shown here is derived from an EMBL/GenBank/DDBJ whole genome shotgun (WGS) entry which is preliminary data.</text>
</comment>
<evidence type="ECO:0000256" key="1">
    <source>
        <dbReference type="SAM" id="MobiDB-lite"/>
    </source>
</evidence>
<organism evidence="2 3">
    <name type="scientific">Striga asiatica</name>
    <name type="common">Asiatic witchweed</name>
    <name type="synonym">Buchnera asiatica</name>
    <dbReference type="NCBI Taxonomy" id="4170"/>
    <lineage>
        <taxon>Eukaryota</taxon>
        <taxon>Viridiplantae</taxon>
        <taxon>Streptophyta</taxon>
        <taxon>Embryophyta</taxon>
        <taxon>Tracheophyta</taxon>
        <taxon>Spermatophyta</taxon>
        <taxon>Magnoliopsida</taxon>
        <taxon>eudicotyledons</taxon>
        <taxon>Gunneridae</taxon>
        <taxon>Pentapetalae</taxon>
        <taxon>asterids</taxon>
        <taxon>lamiids</taxon>
        <taxon>Lamiales</taxon>
        <taxon>Orobanchaceae</taxon>
        <taxon>Buchnereae</taxon>
        <taxon>Striga</taxon>
    </lineage>
</organism>
<feature type="compositionally biased region" description="Polar residues" evidence="1">
    <location>
        <begin position="235"/>
        <end position="252"/>
    </location>
</feature>
<evidence type="ECO:0000313" key="2">
    <source>
        <dbReference type="EMBL" id="GER27280.1"/>
    </source>
</evidence>
<feature type="compositionally biased region" description="Polar residues" evidence="1">
    <location>
        <begin position="282"/>
        <end position="293"/>
    </location>
</feature>
<evidence type="ECO:0000313" key="3">
    <source>
        <dbReference type="Proteomes" id="UP000325081"/>
    </source>
</evidence>
<accession>A0A5A7P3J6</accession>
<dbReference type="EMBL" id="BKCP01001669">
    <property type="protein sequence ID" value="GER27280.1"/>
    <property type="molecule type" value="Genomic_DNA"/>
</dbReference>
<sequence>MRIILRSSKEKTSLEQRHVEALFHREVMASMTRQLKAEKAHVDNIREVLKLLERGDSLEFIKYFYPKKKTRLDLTSDGEIEDDPDVEIVLKRRGGSSTRVGSPVLVETQVLSLLEPSPMGGGAIIDHRPMLPKEKWDYVIANHERVYYWANRECVSGFTTMPTTSGFTAGKLPGPGPARVLAMPRSHIEVGNAFEDQITSRKVRGPAITIIIVFLLHASRSRAVSLPRALHRDQQQPATNFRRSPVRTTSTDEPFFLARSPSPSSVTRRNLAASHPPPFAGHSQTSTGESSSPRAVDTPPGEACPRTEAAGDPLSSTAGR</sequence>